<gene>
    <name evidence="1" type="ORF">NLI96_g12442</name>
</gene>
<dbReference type="AlphaFoldDB" id="A0AAD5YCF2"/>
<accession>A0AAD5YCF2</accession>
<evidence type="ECO:0000313" key="1">
    <source>
        <dbReference type="EMBL" id="KAJ3474465.1"/>
    </source>
</evidence>
<reference evidence="1" key="1">
    <citation type="submission" date="2022-07" db="EMBL/GenBank/DDBJ databases">
        <title>Genome Sequence of Physisporinus lineatus.</title>
        <authorList>
            <person name="Buettner E."/>
        </authorList>
    </citation>
    <scope>NUCLEOTIDE SEQUENCE</scope>
    <source>
        <strain evidence="1">VT162</strain>
    </source>
</reference>
<keyword evidence="2" id="KW-1185">Reference proteome</keyword>
<organism evidence="1 2">
    <name type="scientific">Meripilus lineatus</name>
    <dbReference type="NCBI Taxonomy" id="2056292"/>
    <lineage>
        <taxon>Eukaryota</taxon>
        <taxon>Fungi</taxon>
        <taxon>Dikarya</taxon>
        <taxon>Basidiomycota</taxon>
        <taxon>Agaricomycotina</taxon>
        <taxon>Agaricomycetes</taxon>
        <taxon>Polyporales</taxon>
        <taxon>Meripilaceae</taxon>
        <taxon>Meripilus</taxon>
    </lineage>
</organism>
<evidence type="ECO:0000313" key="2">
    <source>
        <dbReference type="Proteomes" id="UP001212997"/>
    </source>
</evidence>
<name>A0AAD5YCF2_9APHY</name>
<protein>
    <submittedName>
        <fullName evidence="1">Uncharacterized protein</fullName>
    </submittedName>
</protein>
<sequence length="257" mass="29243">MKVIIPAIVGHVPDDMVRCLVAFLDFCYLARRPSHTLEDFTRMQDSLDRFHQLRVIFIAHGIRPDEFSLPRQHALSHYIPSIKLFGSPNGLCSSLTESKHIVTVKKPWRASSRHNPLKQILDTNVRMTKISAARIDFGHRGMLNGMILTITRDISLIAIYLIHQGQDDEDDVEGEDGPEVDVITRLAVKPVSSTLLARLPQELNCPYFVELCRRFLFGQIYDDPDLDADLVELENCPMPDDHVRLFSSASSIFYCPE</sequence>
<proteinExistence type="predicted"/>
<dbReference type="EMBL" id="JANAWD010001056">
    <property type="protein sequence ID" value="KAJ3474465.1"/>
    <property type="molecule type" value="Genomic_DNA"/>
</dbReference>
<dbReference type="Proteomes" id="UP001212997">
    <property type="component" value="Unassembled WGS sequence"/>
</dbReference>
<comment type="caution">
    <text evidence="1">The sequence shown here is derived from an EMBL/GenBank/DDBJ whole genome shotgun (WGS) entry which is preliminary data.</text>
</comment>